<evidence type="ECO:0000313" key="2">
    <source>
        <dbReference type="EMBL" id="MQM20454.1"/>
    </source>
</evidence>
<feature type="compositionally biased region" description="Low complexity" evidence="1">
    <location>
        <begin position="1"/>
        <end position="19"/>
    </location>
</feature>
<feature type="region of interest" description="Disordered" evidence="1">
    <location>
        <begin position="1"/>
        <end position="25"/>
    </location>
</feature>
<proteinExistence type="predicted"/>
<accession>A0A843XL88</accession>
<dbReference type="AlphaFoldDB" id="A0A843XL88"/>
<reference evidence="2" key="1">
    <citation type="submission" date="2017-07" db="EMBL/GenBank/DDBJ databases">
        <title>Taro Niue Genome Assembly and Annotation.</title>
        <authorList>
            <person name="Atibalentja N."/>
            <person name="Keating K."/>
            <person name="Fields C.J."/>
        </authorList>
    </citation>
    <scope>NUCLEOTIDE SEQUENCE</scope>
    <source>
        <strain evidence="2">Niue_2</strain>
        <tissue evidence="2">Leaf</tissue>
    </source>
</reference>
<evidence type="ECO:0000313" key="3">
    <source>
        <dbReference type="Proteomes" id="UP000652761"/>
    </source>
</evidence>
<keyword evidence="3" id="KW-1185">Reference proteome</keyword>
<dbReference type="Proteomes" id="UP000652761">
    <property type="component" value="Unassembled WGS sequence"/>
</dbReference>
<organism evidence="2 3">
    <name type="scientific">Colocasia esculenta</name>
    <name type="common">Wild taro</name>
    <name type="synonym">Arum esculentum</name>
    <dbReference type="NCBI Taxonomy" id="4460"/>
    <lineage>
        <taxon>Eukaryota</taxon>
        <taxon>Viridiplantae</taxon>
        <taxon>Streptophyta</taxon>
        <taxon>Embryophyta</taxon>
        <taxon>Tracheophyta</taxon>
        <taxon>Spermatophyta</taxon>
        <taxon>Magnoliopsida</taxon>
        <taxon>Liliopsida</taxon>
        <taxon>Araceae</taxon>
        <taxon>Aroideae</taxon>
        <taxon>Colocasieae</taxon>
        <taxon>Colocasia</taxon>
    </lineage>
</organism>
<evidence type="ECO:0000256" key="1">
    <source>
        <dbReference type="SAM" id="MobiDB-lite"/>
    </source>
</evidence>
<comment type="caution">
    <text evidence="2">The sequence shown here is derived from an EMBL/GenBank/DDBJ whole genome shotgun (WGS) entry which is preliminary data.</text>
</comment>
<gene>
    <name evidence="2" type="ORF">Taro_053474</name>
</gene>
<protein>
    <submittedName>
        <fullName evidence="2">Uncharacterized protein</fullName>
    </submittedName>
</protein>
<dbReference type="EMBL" id="NMUH01009831">
    <property type="protein sequence ID" value="MQM20454.1"/>
    <property type="molecule type" value="Genomic_DNA"/>
</dbReference>
<sequence>MAPTSVVSRPGGVSRVRGGSACGPSTSWRSEVAVLELGARRRGSSVSDELRRRLWRRVVVSSDVLCAVLHHGLSAATLACGCVGLVLTGCELG</sequence>
<name>A0A843XL88_COLES</name>